<gene>
    <name evidence="1" type="ORF">EVC35_00765</name>
</gene>
<dbReference type="Gene3D" id="1.10.260.40">
    <property type="entry name" value="lambda repressor-like DNA-binding domains"/>
    <property type="match status" value="1"/>
</dbReference>
<organism evidence="1 2">
    <name type="scientific">Oenococcus sicerae</name>
    <dbReference type="NCBI Taxonomy" id="2203724"/>
    <lineage>
        <taxon>Bacteria</taxon>
        <taxon>Bacillati</taxon>
        <taxon>Bacillota</taxon>
        <taxon>Bacilli</taxon>
        <taxon>Lactobacillales</taxon>
        <taxon>Lactobacillaceae</taxon>
        <taxon>Oenococcus</taxon>
    </lineage>
</organism>
<dbReference type="RefSeq" id="WP_301710837.1">
    <property type="nucleotide sequence ID" value="NZ_SDWY01000001.1"/>
</dbReference>
<dbReference type="Proteomes" id="UP001167919">
    <property type="component" value="Unassembled WGS sequence"/>
</dbReference>
<reference evidence="1" key="1">
    <citation type="submission" date="2019-01" db="EMBL/GenBank/DDBJ databases">
        <title>Oenococcus sicerae UCMA17102.</title>
        <authorList>
            <person name="Cousin F.J."/>
            <person name="Le Guellec R."/>
            <person name="Cretenet M."/>
        </authorList>
    </citation>
    <scope>NUCLEOTIDE SEQUENCE</scope>
    <source>
        <strain evidence="1">UCMA17102</strain>
    </source>
</reference>
<dbReference type="GO" id="GO:0003677">
    <property type="term" value="F:DNA binding"/>
    <property type="evidence" value="ECO:0007669"/>
    <property type="project" value="InterPro"/>
</dbReference>
<dbReference type="InterPro" id="IPR010982">
    <property type="entry name" value="Lambda_DNA-bd_dom_sf"/>
</dbReference>
<protein>
    <submittedName>
        <fullName evidence="1">Uncharacterized protein</fullName>
    </submittedName>
</protein>
<comment type="caution">
    <text evidence="1">The sequence shown here is derived from an EMBL/GenBank/DDBJ whole genome shotgun (WGS) entry which is preliminary data.</text>
</comment>
<name>A0AAJ1R952_9LACO</name>
<accession>A0AAJ1R952</accession>
<sequence length="76" mass="8627">MSETYERAFQTATFENRVTSARNLRGWSIQDLAEKVAQSRGKDRLSINYIRSVISGHAHGRAYEETLEAIKQVLGI</sequence>
<dbReference type="EMBL" id="SDWY01000001">
    <property type="protein sequence ID" value="MDN6899540.1"/>
    <property type="molecule type" value="Genomic_DNA"/>
</dbReference>
<proteinExistence type="predicted"/>
<dbReference type="AlphaFoldDB" id="A0AAJ1R952"/>
<evidence type="ECO:0000313" key="1">
    <source>
        <dbReference type="EMBL" id="MDN6899540.1"/>
    </source>
</evidence>
<evidence type="ECO:0000313" key="2">
    <source>
        <dbReference type="Proteomes" id="UP001167919"/>
    </source>
</evidence>